<dbReference type="HAMAP" id="MF_02071">
    <property type="entry name" value="RlpA"/>
    <property type="match status" value="1"/>
</dbReference>
<dbReference type="CDD" id="cd22268">
    <property type="entry name" value="DPBB_RlpA-like"/>
    <property type="match status" value="1"/>
</dbReference>
<accession>A0A2S8A978</accession>
<feature type="chain" id="PRO_5015792659" description="Probable endolytic peptidoglycan transglycosylase RlpA" evidence="5">
    <location>
        <begin position="21"/>
        <end position="125"/>
    </location>
</feature>
<dbReference type="EC" id="4.2.2.-" evidence="3"/>
<dbReference type="Proteomes" id="UP000238042">
    <property type="component" value="Unassembled WGS sequence"/>
</dbReference>
<comment type="subcellular location">
    <subcellularLocation>
        <location evidence="3">Cell membrane</location>
        <topology evidence="3">Lipid-anchor</topology>
    </subcellularLocation>
</comment>
<evidence type="ECO:0000256" key="1">
    <source>
        <dbReference type="ARBA" id="ARBA00023239"/>
    </source>
</evidence>
<dbReference type="RefSeq" id="WP_105193611.1">
    <property type="nucleotide sequence ID" value="NZ_PSZM01000043.1"/>
</dbReference>
<dbReference type="PROSITE" id="PS51257">
    <property type="entry name" value="PROKAR_LIPOPROTEIN"/>
    <property type="match status" value="1"/>
</dbReference>
<dbReference type="OrthoDB" id="9779128at2"/>
<dbReference type="PANTHER" id="PTHR34183:SF1">
    <property type="entry name" value="ENDOLYTIC PEPTIDOGLYCAN TRANSGLYCOSYLASE RLPA"/>
    <property type="match status" value="1"/>
</dbReference>
<keyword evidence="3 7" id="KW-0449">Lipoprotein</keyword>
<keyword evidence="1 3" id="KW-0456">Lyase</keyword>
<evidence type="ECO:0000256" key="5">
    <source>
        <dbReference type="SAM" id="SignalP"/>
    </source>
</evidence>
<keyword evidence="2 3" id="KW-0961">Cell wall biogenesis/degradation</keyword>
<dbReference type="Pfam" id="PF03330">
    <property type="entry name" value="DPBB_1"/>
    <property type="match status" value="1"/>
</dbReference>
<dbReference type="Gene3D" id="2.40.40.10">
    <property type="entry name" value="RlpA-like domain"/>
    <property type="match status" value="1"/>
</dbReference>
<dbReference type="SUPFAM" id="SSF50685">
    <property type="entry name" value="Barwin-like endoglucanases"/>
    <property type="match status" value="1"/>
</dbReference>
<evidence type="ECO:0000313" key="8">
    <source>
        <dbReference type="Proteomes" id="UP000238042"/>
    </source>
</evidence>
<dbReference type="AlphaFoldDB" id="A0A2S8A978"/>
<evidence type="ECO:0000256" key="3">
    <source>
        <dbReference type="HAMAP-Rule" id="MF_02071"/>
    </source>
</evidence>
<dbReference type="PANTHER" id="PTHR34183">
    <property type="entry name" value="ENDOLYTIC PEPTIDOGLYCAN TRANSGLYCOSYLASE RLPA"/>
    <property type="match status" value="1"/>
</dbReference>
<reference evidence="7 8" key="1">
    <citation type="submission" date="2018-02" db="EMBL/GenBank/DDBJ databases">
        <title>Genome sequences of Apibacter spp., gut symbionts of Asian honey bees.</title>
        <authorList>
            <person name="Kwong W.K."/>
            <person name="Steele M.I."/>
            <person name="Moran N.A."/>
        </authorList>
    </citation>
    <scope>NUCLEOTIDE SEQUENCE [LARGE SCALE GENOMIC DNA]</scope>
    <source>
        <strain evidence="8">wkB301</strain>
    </source>
</reference>
<comment type="caution">
    <text evidence="7">The sequence shown here is derived from an EMBL/GenBank/DDBJ whole genome shotgun (WGS) entry which is preliminary data.</text>
</comment>
<evidence type="ECO:0000256" key="2">
    <source>
        <dbReference type="ARBA" id="ARBA00023316"/>
    </source>
</evidence>
<dbReference type="InterPro" id="IPR012997">
    <property type="entry name" value="RplA"/>
</dbReference>
<protein>
    <recommendedName>
        <fullName evidence="3">Probable endolytic peptidoglycan transglycosylase RlpA</fullName>
        <ecNumber evidence="3">4.2.2.-</ecNumber>
    </recommendedName>
</protein>
<evidence type="ECO:0000256" key="4">
    <source>
        <dbReference type="RuleBase" id="RU003495"/>
    </source>
</evidence>
<comment type="function">
    <text evidence="3">Lytic transglycosylase with a strong preference for naked glycan strands that lack stem peptides.</text>
</comment>
<sequence length="125" mass="14056">MKLGKIIIVLLMFFSTITSCTVENINSGKGYRNATVSWYGKKFNGKATASGEIYNMHKLTAAHKTLPFGTRVEIVNPATKRKVVVRITDRGPFVKGRDFDLSRKAFKRISSLDDGVINVKYKILR</sequence>
<dbReference type="InterPro" id="IPR036908">
    <property type="entry name" value="RlpA-like_sf"/>
</dbReference>
<proteinExistence type="inferred from homology"/>
<name>A0A2S8A978_9FLAO</name>
<feature type="signal peptide" evidence="5">
    <location>
        <begin position="1"/>
        <end position="20"/>
    </location>
</feature>
<dbReference type="InterPro" id="IPR009009">
    <property type="entry name" value="RlpA-like_DPBB"/>
</dbReference>
<dbReference type="GO" id="GO:0005886">
    <property type="term" value="C:plasma membrane"/>
    <property type="evidence" value="ECO:0007669"/>
    <property type="project" value="UniProtKB-SubCell"/>
</dbReference>
<dbReference type="InterPro" id="IPR034718">
    <property type="entry name" value="RlpA"/>
</dbReference>
<keyword evidence="5" id="KW-0732">Signal</keyword>
<keyword evidence="8" id="KW-1185">Reference proteome</keyword>
<evidence type="ECO:0000313" key="7">
    <source>
        <dbReference type="EMBL" id="PQL91070.1"/>
    </source>
</evidence>
<dbReference type="GO" id="GO:0071555">
    <property type="term" value="P:cell wall organization"/>
    <property type="evidence" value="ECO:0007669"/>
    <property type="project" value="UniProtKB-KW"/>
</dbReference>
<dbReference type="NCBIfam" id="TIGR00413">
    <property type="entry name" value="rlpA"/>
    <property type="match status" value="1"/>
</dbReference>
<keyword evidence="3" id="KW-0564">Palmitate</keyword>
<gene>
    <name evidence="3" type="primary">rlpA</name>
    <name evidence="7" type="ORF">C4S77_09460</name>
</gene>
<evidence type="ECO:0000259" key="6">
    <source>
        <dbReference type="Pfam" id="PF03330"/>
    </source>
</evidence>
<keyword evidence="3" id="KW-1003">Cell membrane</keyword>
<dbReference type="EMBL" id="PSZM01000043">
    <property type="protein sequence ID" value="PQL91070.1"/>
    <property type="molecule type" value="Genomic_DNA"/>
</dbReference>
<dbReference type="GO" id="GO:0000270">
    <property type="term" value="P:peptidoglycan metabolic process"/>
    <property type="evidence" value="ECO:0007669"/>
    <property type="project" value="UniProtKB-UniRule"/>
</dbReference>
<keyword evidence="3" id="KW-0472">Membrane</keyword>
<organism evidence="7 8">
    <name type="scientific">Apibacter adventoris</name>
    <dbReference type="NCBI Taxonomy" id="1679466"/>
    <lineage>
        <taxon>Bacteria</taxon>
        <taxon>Pseudomonadati</taxon>
        <taxon>Bacteroidota</taxon>
        <taxon>Flavobacteriia</taxon>
        <taxon>Flavobacteriales</taxon>
        <taxon>Weeksellaceae</taxon>
        <taxon>Apibacter</taxon>
    </lineage>
</organism>
<dbReference type="GO" id="GO:0008932">
    <property type="term" value="F:lytic endotransglycosylase activity"/>
    <property type="evidence" value="ECO:0007669"/>
    <property type="project" value="UniProtKB-UniRule"/>
</dbReference>
<comment type="similarity">
    <text evidence="3 4">Belongs to the RlpA family.</text>
</comment>
<feature type="domain" description="RlpA-like protein double-psi beta-barrel" evidence="6">
    <location>
        <begin position="35"/>
        <end position="121"/>
    </location>
</feature>